<gene>
    <name evidence="2" type="ORF">SAMN05444716_107283</name>
</gene>
<dbReference type="Gene3D" id="3.40.50.150">
    <property type="entry name" value="Vaccinia Virus protein VP39"/>
    <property type="match status" value="1"/>
</dbReference>
<dbReference type="GO" id="GO:0032259">
    <property type="term" value="P:methylation"/>
    <property type="evidence" value="ECO:0007669"/>
    <property type="project" value="UniProtKB-KW"/>
</dbReference>
<dbReference type="GO" id="GO:0003677">
    <property type="term" value="F:DNA binding"/>
    <property type="evidence" value="ECO:0007669"/>
    <property type="project" value="InterPro"/>
</dbReference>
<dbReference type="InterPro" id="IPR003356">
    <property type="entry name" value="DNA_methylase_A-5"/>
</dbReference>
<dbReference type="EMBL" id="FPAB01000007">
    <property type="protein sequence ID" value="SFT10836.1"/>
    <property type="molecule type" value="Genomic_DNA"/>
</dbReference>
<evidence type="ECO:0000313" key="2">
    <source>
        <dbReference type="EMBL" id="SFT10836.1"/>
    </source>
</evidence>
<keyword evidence="2" id="KW-0808">Transferase</keyword>
<dbReference type="Pfam" id="PF02384">
    <property type="entry name" value="N6_Mtase"/>
    <property type="match status" value="1"/>
</dbReference>
<organism evidence="2 3">
    <name type="scientific">Streptomyces harbinensis</name>
    <dbReference type="NCBI Taxonomy" id="1176198"/>
    <lineage>
        <taxon>Bacteria</taxon>
        <taxon>Bacillati</taxon>
        <taxon>Actinomycetota</taxon>
        <taxon>Actinomycetes</taxon>
        <taxon>Kitasatosporales</taxon>
        <taxon>Streptomycetaceae</taxon>
        <taxon>Streptomyces</taxon>
    </lineage>
</organism>
<reference evidence="3" key="1">
    <citation type="submission" date="2016-10" db="EMBL/GenBank/DDBJ databases">
        <authorList>
            <person name="Varghese N."/>
            <person name="Submissions S."/>
        </authorList>
    </citation>
    <scope>NUCLEOTIDE SEQUENCE [LARGE SCALE GENOMIC DNA]</scope>
    <source>
        <strain evidence="3">CGMCC 4.7047</strain>
    </source>
</reference>
<dbReference type="GO" id="GO:0008170">
    <property type="term" value="F:N-methyltransferase activity"/>
    <property type="evidence" value="ECO:0007669"/>
    <property type="project" value="InterPro"/>
</dbReference>
<dbReference type="InterPro" id="IPR029063">
    <property type="entry name" value="SAM-dependent_MTases_sf"/>
</dbReference>
<dbReference type="InterPro" id="IPR052916">
    <property type="entry name" value="Type-I_RE_MTase_Subunit"/>
</dbReference>
<dbReference type="AlphaFoldDB" id="A0A1I6VAT0"/>
<protein>
    <submittedName>
        <fullName evidence="2">N-6 DNA Methylase</fullName>
    </submittedName>
</protein>
<dbReference type="SUPFAM" id="SSF53335">
    <property type="entry name" value="S-adenosyl-L-methionine-dependent methyltransferases"/>
    <property type="match status" value="1"/>
</dbReference>
<dbReference type="Proteomes" id="UP000198873">
    <property type="component" value="Unassembled WGS sequence"/>
</dbReference>
<feature type="domain" description="DNA methylase adenine-specific" evidence="1">
    <location>
        <begin position="134"/>
        <end position="362"/>
    </location>
</feature>
<dbReference type="PANTHER" id="PTHR42998">
    <property type="entry name" value="TYPE I RESTRICTION ENZYME HINDVIIP M PROTEIN-RELATED"/>
    <property type="match status" value="1"/>
</dbReference>
<dbReference type="CDD" id="cd02440">
    <property type="entry name" value="AdoMet_MTases"/>
    <property type="match status" value="1"/>
</dbReference>
<evidence type="ECO:0000259" key="1">
    <source>
        <dbReference type="Pfam" id="PF02384"/>
    </source>
</evidence>
<sequence length="630" mass="66715">MGVRQVPGHHTDVTEVTAAGIARLAGVGRAAVSNWRRRYAHFPRPVGGTDTSPTFSLPEVEQWLRDQGKLAEVPLRERLWQLIEADPRGHSAALTALGEQYLAHGDRPPPDSGGHGDPLARTAAALAAETGPADAYAFALARYTDGAAARLTPTPPETAALMAALAGPAGTVLDPACGAGSLLAAAQRQPGGPPTELYGQDTDPVLARLGALRLALHGTATVQVRDGDSLLADAFPHLAADAVLCHPPFNERHWGHAELTYDTRWEYGLPARAESELAWVQHALARLRPGGTAVVLMPPAAASRRTGRRVRAALLRRAALRAVIALPAGAAPPHSLPLHLWVLRKPDGTTAHDPRLLVVDSATALRPASGTGRAGLDWAALHRTVLDAWQDFRRDGDIAAVPGVRRALPVIDLLDDEVDLAPARHLPPPAEADGAAALTAVRTQLRGTLHRTAQLAAAVHPDSEESAPGAHWSTVTIGELVRTGALELHTHSAAGDPPPPTRPGDVLVPLLLDGTATQVVADDAGGEAPDRRMSLLRPDTAALDPWFLAGFLRGTANTRQASSYASSATRVDVRRLKVPRLPLETQRRYGRRFRELAAFEEALRHTADLGRRLAQGTVDGLTEGALPPGD</sequence>
<dbReference type="STRING" id="1176198.SAMN05444716_107283"/>
<dbReference type="PRINTS" id="PR00507">
    <property type="entry name" value="N12N6MTFRASE"/>
</dbReference>
<dbReference type="PANTHER" id="PTHR42998:SF1">
    <property type="entry name" value="TYPE I RESTRICTION ENZYME HINDI METHYLASE SUBUNIT"/>
    <property type="match status" value="1"/>
</dbReference>
<evidence type="ECO:0000313" key="3">
    <source>
        <dbReference type="Proteomes" id="UP000198873"/>
    </source>
</evidence>
<keyword evidence="2" id="KW-0489">Methyltransferase</keyword>
<keyword evidence="3" id="KW-1185">Reference proteome</keyword>
<proteinExistence type="predicted"/>
<accession>A0A1I6VAT0</accession>
<name>A0A1I6VAT0_9ACTN</name>